<proteinExistence type="predicted"/>
<organism evidence="1 2">
    <name type="scientific">Trifolium subterraneum</name>
    <name type="common">Subterranean clover</name>
    <dbReference type="NCBI Taxonomy" id="3900"/>
    <lineage>
        <taxon>Eukaryota</taxon>
        <taxon>Viridiplantae</taxon>
        <taxon>Streptophyta</taxon>
        <taxon>Embryophyta</taxon>
        <taxon>Tracheophyta</taxon>
        <taxon>Spermatophyta</taxon>
        <taxon>Magnoliopsida</taxon>
        <taxon>eudicotyledons</taxon>
        <taxon>Gunneridae</taxon>
        <taxon>Pentapetalae</taxon>
        <taxon>rosids</taxon>
        <taxon>fabids</taxon>
        <taxon>Fabales</taxon>
        <taxon>Fabaceae</taxon>
        <taxon>Papilionoideae</taxon>
        <taxon>50 kb inversion clade</taxon>
        <taxon>NPAAA clade</taxon>
        <taxon>Hologalegina</taxon>
        <taxon>IRL clade</taxon>
        <taxon>Trifolieae</taxon>
        <taxon>Trifolium</taxon>
    </lineage>
</organism>
<keyword evidence="2" id="KW-1185">Reference proteome</keyword>
<gene>
    <name evidence="1" type="ORF">TSUD_286510</name>
</gene>
<name>A0A2Z6PQX5_TRISU</name>
<evidence type="ECO:0000313" key="2">
    <source>
        <dbReference type="Proteomes" id="UP000242715"/>
    </source>
</evidence>
<accession>A0A2Z6PQX5</accession>
<reference evidence="2" key="1">
    <citation type="journal article" date="2017" name="Front. Plant Sci.">
        <title>Climate Clever Clovers: New Paradigm to Reduce the Environmental Footprint of Ruminants by Breeding Low Methanogenic Forages Utilizing Haplotype Variation.</title>
        <authorList>
            <person name="Kaur P."/>
            <person name="Appels R."/>
            <person name="Bayer P.E."/>
            <person name="Keeble-Gagnere G."/>
            <person name="Wang J."/>
            <person name="Hirakawa H."/>
            <person name="Shirasawa K."/>
            <person name="Vercoe P."/>
            <person name="Stefanova K."/>
            <person name="Durmic Z."/>
            <person name="Nichols P."/>
            <person name="Revell C."/>
            <person name="Isobe S.N."/>
            <person name="Edwards D."/>
            <person name="Erskine W."/>
        </authorList>
    </citation>
    <scope>NUCLEOTIDE SEQUENCE [LARGE SCALE GENOMIC DNA]</scope>
    <source>
        <strain evidence="2">cv. Daliak</strain>
    </source>
</reference>
<sequence length="79" mass="8279">MVKLLEGVLGTMETKVGWGGEENGLRQLGFFMKEWTGFNEKGVVMVGLKGNPVLGVGMSLHRDRERGQVTGGGGGGSGV</sequence>
<evidence type="ECO:0000313" key="1">
    <source>
        <dbReference type="EMBL" id="GAU49609.1"/>
    </source>
</evidence>
<dbReference type="Proteomes" id="UP000242715">
    <property type="component" value="Unassembled WGS sequence"/>
</dbReference>
<dbReference type="EMBL" id="DF974595">
    <property type="protein sequence ID" value="GAU49609.1"/>
    <property type="molecule type" value="Genomic_DNA"/>
</dbReference>
<protein>
    <submittedName>
        <fullName evidence="1">Uncharacterized protein</fullName>
    </submittedName>
</protein>
<dbReference type="AlphaFoldDB" id="A0A2Z6PQX5"/>